<dbReference type="AlphaFoldDB" id="A0A3S3UBA8"/>
<keyword evidence="3" id="KW-0804">Transcription</keyword>
<evidence type="ECO:0000313" key="6">
    <source>
        <dbReference type="EMBL" id="RWY38436.1"/>
    </source>
</evidence>
<keyword evidence="1" id="KW-0805">Transcription regulation</keyword>
<dbReference type="Gene3D" id="1.10.10.10">
    <property type="entry name" value="Winged helix-like DNA-binding domain superfamily/Winged helix DNA-binding domain"/>
    <property type="match status" value="1"/>
</dbReference>
<organism evidence="6 7">
    <name type="scientific">Falsigemmobacter intermedius</name>
    <dbReference type="NCBI Taxonomy" id="1553448"/>
    <lineage>
        <taxon>Bacteria</taxon>
        <taxon>Pseudomonadati</taxon>
        <taxon>Pseudomonadota</taxon>
        <taxon>Alphaproteobacteria</taxon>
        <taxon>Rhodobacterales</taxon>
        <taxon>Paracoccaceae</taxon>
        <taxon>Falsigemmobacter</taxon>
    </lineage>
</organism>
<evidence type="ECO:0000259" key="4">
    <source>
        <dbReference type="PROSITE" id="PS51077"/>
    </source>
</evidence>
<keyword evidence="7" id="KW-1185">Reference proteome</keyword>
<dbReference type="GO" id="GO:0003700">
    <property type="term" value="F:DNA-binding transcription factor activity"/>
    <property type="evidence" value="ECO:0007669"/>
    <property type="project" value="TreeGrafter"/>
</dbReference>
<dbReference type="Proteomes" id="UP000287168">
    <property type="component" value="Unassembled WGS sequence"/>
</dbReference>
<dbReference type="GO" id="GO:0045892">
    <property type="term" value="P:negative regulation of DNA-templated transcription"/>
    <property type="evidence" value="ECO:0007669"/>
    <property type="project" value="TreeGrafter"/>
</dbReference>
<evidence type="ECO:0000256" key="2">
    <source>
        <dbReference type="ARBA" id="ARBA00023125"/>
    </source>
</evidence>
<dbReference type="Pfam" id="PF01614">
    <property type="entry name" value="IclR_C"/>
    <property type="match status" value="1"/>
</dbReference>
<dbReference type="InterPro" id="IPR036388">
    <property type="entry name" value="WH-like_DNA-bd_sf"/>
</dbReference>
<feature type="domain" description="HTH iclR-type" evidence="4">
    <location>
        <begin position="54"/>
        <end position="117"/>
    </location>
</feature>
<dbReference type="Gene3D" id="3.30.450.40">
    <property type="match status" value="1"/>
</dbReference>
<dbReference type="SUPFAM" id="SSF46785">
    <property type="entry name" value="Winged helix' DNA-binding domain"/>
    <property type="match status" value="1"/>
</dbReference>
<evidence type="ECO:0000256" key="1">
    <source>
        <dbReference type="ARBA" id="ARBA00023015"/>
    </source>
</evidence>
<dbReference type="InterPro" id="IPR029016">
    <property type="entry name" value="GAF-like_dom_sf"/>
</dbReference>
<name>A0A3S3UBA8_9RHOB</name>
<dbReference type="OrthoDB" id="9807558at2"/>
<dbReference type="GO" id="GO:0003677">
    <property type="term" value="F:DNA binding"/>
    <property type="evidence" value="ECO:0007669"/>
    <property type="project" value="UniProtKB-KW"/>
</dbReference>
<dbReference type="EMBL" id="SBLC01000037">
    <property type="protein sequence ID" value="RWY38436.1"/>
    <property type="molecule type" value="Genomic_DNA"/>
</dbReference>
<keyword evidence="2" id="KW-0238">DNA-binding</keyword>
<feature type="domain" description="IclR-ED" evidence="5">
    <location>
        <begin position="118"/>
        <end position="298"/>
    </location>
</feature>
<protein>
    <recommendedName>
        <fullName evidence="8">IclR family transcriptional regulator</fullName>
    </recommendedName>
</protein>
<dbReference type="InterPro" id="IPR014757">
    <property type="entry name" value="Tscrpt_reg_IclR_C"/>
</dbReference>
<evidence type="ECO:0000313" key="7">
    <source>
        <dbReference type="Proteomes" id="UP000287168"/>
    </source>
</evidence>
<accession>A0A3S3UBA8</accession>
<proteinExistence type="predicted"/>
<dbReference type="PROSITE" id="PS51077">
    <property type="entry name" value="HTH_ICLR"/>
    <property type="match status" value="1"/>
</dbReference>
<dbReference type="InterPro" id="IPR036390">
    <property type="entry name" value="WH_DNA-bd_sf"/>
</dbReference>
<dbReference type="PROSITE" id="PS51078">
    <property type="entry name" value="ICLR_ED"/>
    <property type="match status" value="1"/>
</dbReference>
<dbReference type="Pfam" id="PF09339">
    <property type="entry name" value="HTH_IclR"/>
    <property type="match status" value="1"/>
</dbReference>
<dbReference type="PANTHER" id="PTHR30136:SF39">
    <property type="entry name" value="TRANSCRIPTIONAL REGULATORY PROTEIN"/>
    <property type="match status" value="1"/>
</dbReference>
<dbReference type="SUPFAM" id="SSF55781">
    <property type="entry name" value="GAF domain-like"/>
    <property type="match status" value="1"/>
</dbReference>
<evidence type="ECO:0000256" key="3">
    <source>
        <dbReference type="ARBA" id="ARBA00023163"/>
    </source>
</evidence>
<comment type="caution">
    <text evidence="6">The sequence shown here is derived from an EMBL/GenBank/DDBJ whole genome shotgun (WGS) entry which is preliminary data.</text>
</comment>
<gene>
    <name evidence="6" type="ORF">EP867_16305</name>
</gene>
<dbReference type="InterPro" id="IPR005471">
    <property type="entry name" value="Tscrpt_reg_IclR_N"/>
</dbReference>
<evidence type="ECO:0000259" key="5">
    <source>
        <dbReference type="PROSITE" id="PS51078"/>
    </source>
</evidence>
<sequence length="299" mass="31221">MARAAWLVAGQAGGDFAKSGPLSALCGGSLKGAAPRLIFIPEAVMAVSEPPQGAQLISRAADILRAIPRGTPGGRRLRDIAQSTGLTEPTVRRILMALIHEGFVVQDPAEKRYRLGPLAFELGLASGFHSELVTFAQPHLMALAADTGMTAVLGARARNESVSISMADGDVDISDIMTPVGERLPLGVGVGGVALLAEMRDAEIDEVLTSVNLEAGSINEAEIRRRVAAARAAGYADISDLPLAGLRGIAATVPGRKSTPGLYLALVSSTERMARSQTDRIVDILQMTAKRLGAALDLK</sequence>
<dbReference type="InterPro" id="IPR050707">
    <property type="entry name" value="HTH_MetabolicPath_Reg"/>
</dbReference>
<reference evidence="6 7" key="1">
    <citation type="journal article" date="2015" name="Int. J. Syst. Evol. Microbiol.">
        <title>Gemmobacter intermedius sp. nov., isolated from a white stork (Ciconia ciconia).</title>
        <authorList>
            <person name="Kampfer P."/>
            <person name="Jerzak L."/>
            <person name="Wilharm G."/>
            <person name="Golke J."/>
            <person name="Busse H.J."/>
            <person name="Glaeser S.P."/>
        </authorList>
    </citation>
    <scope>NUCLEOTIDE SEQUENCE [LARGE SCALE GENOMIC DNA]</scope>
    <source>
        <strain evidence="6 7">119/4</strain>
    </source>
</reference>
<evidence type="ECO:0008006" key="8">
    <source>
        <dbReference type="Google" id="ProtNLM"/>
    </source>
</evidence>
<dbReference type="SMART" id="SM00346">
    <property type="entry name" value="HTH_ICLR"/>
    <property type="match status" value="1"/>
</dbReference>
<dbReference type="PANTHER" id="PTHR30136">
    <property type="entry name" value="HELIX-TURN-HELIX TRANSCRIPTIONAL REGULATOR, ICLR FAMILY"/>
    <property type="match status" value="1"/>
</dbReference>